<proteinExistence type="predicted"/>
<dbReference type="InterPro" id="IPR009545">
    <property type="entry name" value="Claudin-like"/>
</dbReference>
<evidence type="ECO:0000256" key="1">
    <source>
        <dbReference type="SAM" id="Phobius"/>
    </source>
</evidence>
<dbReference type="AlphaFoldDB" id="A0A9P1ILD1"/>
<accession>A0A9P1ILD1</accession>
<reference evidence="2" key="1">
    <citation type="submission" date="2022-11" db="EMBL/GenBank/DDBJ databases">
        <authorList>
            <person name="Kikuchi T."/>
        </authorList>
    </citation>
    <scope>NUCLEOTIDE SEQUENCE</scope>
    <source>
        <strain evidence="2">PS1010</strain>
    </source>
</reference>
<sequence>MNATKIRKIQAIGIFLFIGLVLEGIALFTNGWIFINLLFVTYSYGIVPYYSYNPFWYNFSSWLMYISFGMYIVVAFAFLHAVIRIRQHGCSQKIRHSFNAISSVATIIGTFEGVAFIEFAINTSNYGGLHLTTLGYSAYLALISAIFTFLASGLSQHVRIYDCC</sequence>
<dbReference type="PANTHER" id="PTHR34151:SF1">
    <property type="entry name" value="CASP-LIKE PROTEIN-RELATED"/>
    <property type="match status" value="1"/>
</dbReference>
<comment type="caution">
    <text evidence="2">The sequence shown here is derived from an EMBL/GenBank/DDBJ whole genome shotgun (WGS) entry which is preliminary data.</text>
</comment>
<keyword evidence="1" id="KW-1133">Transmembrane helix</keyword>
<dbReference type="PANTHER" id="PTHR34151">
    <property type="entry name" value="PROTEIN CBG24195"/>
    <property type="match status" value="1"/>
</dbReference>
<feature type="transmembrane region" description="Helical" evidence="1">
    <location>
        <begin position="133"/>
        <end position="151"/>
    </location>
</feature>
<gene>
    <name evidence="2" type="ORF">CAMP_LOCUS9837</name>
</gene>
<evidence type="ECO:0000313" key="2">
    <source>
        <dbReference type="EMBL" id="CAI5447200.1"/>
    </source>
</evidence>
<keyword evidence="3" id="KW-1185">Reference proteome</keyword>
<evidence type="ECO:0000313" key="3">
    <source>
        <dbReference type="Proteomes" id="UP001152747"/>
    </source>
</evidence>
<feature type="transmembrane region" description="Helical" evidence="1">
    <location>
        <begin position="62"/>
        <end position="85"/>
    </location>
</feature>
<protein>
    <submittedName>
        <fullName evidence="2">Uncharacterized protein</fullName>
    </submittedName>
</protein>
<feature type="transmembrane region" description="Helical" evidence="1">
    <location>
        <begin position="97"/>
        <end position="121"/>
    </location>
</feature>
<name>A0A9P1ILD1_9PELO</name>
<dbReference type="Pfam" id="PF06653">
    <property type="entry name" value="Claudin_3"/>
    <property type="match status" value="1"/>
</dbReference>
<keyword evidence="1" id="KW-0472">Membrane</keyword>
<organism evidence="2 3">
    <name type="scientific">Caenorhabditis angaria</name>
    <dbReference type="NCBI Taxonomy" id="860376"/>
    <lineage>
        <taxon>Eukaryota</taxon>
        <taxon>Metazoa</taxon>
        <taxon>Ecdysozoa</taxon>
        <taxon>Nematoda</taxon>
        <taxon>Chromadorea</taxon>
        <taxon>Rhabditida</taxon>
        <taxon>Rhabditina</taxon>
        <taxon>Rhabditomorpha</taxon>
        <taxon>Rhabditoidea</taxon>
        <taxon>Rhabditidae</taxon>
        <taxon>Peloderinae</taxon>
        <taxon>Caenorhabditis</taxon>
    </lineage>
</organism>
<dbReference type="Proteomes" id="UP001152747">
    <property type="component" value="Unassembled WGS sequence"/>
</dbReference>
<dbReference type="EMBL" id="CANHGI010000004">
    <property type="protein sequence ID" value="CAI5447200.1"/>
    <property type="molecule type" value="Genomic_DNA"/>
</dbReference>
<keyword evidence="1" id="KW-0812">Transmembrane</keyword>
<feature type="transmembrane region" description="Helical" evidence="1">
    <location>
        <begin position="12"/>
        <end position="42"/>
    </location>
</feature>
<dbReference type="OrthoDB" id="5805457at2759"/>